<organism evidence="2 3">
    <name type="scientific">Heligmosomoides polygyrus</name>
    <name type="common">Parasitic roundworm</name>
    <dbReference type="NCBI Taxonomy" id="6339"/>
    <lineage>
        <taxon>Eukaryota</taxon>
        <taxon>Metazoa</taxon>
        <taxon>Ecdysozoa</taxon>
        <taxon>Nematoda</taxon>
        <taxon>Chromadorea</taxon>
        <taxon>Rhabditida</taxon>
        <taxon>Rhabditina</taxon>
        <taxon>Rhabditomorpha</taxon>
        <taxon>Strongyloidea</taxon>
        <taxon>Heligmosomidae</taxon>
        <taxon>Heligmosomoides</taxon>
    </lineage>
</organism>
<sequence>MVTDWKRNDPRCGWFLAVWTLGDRNVSWIRRVLRHAMEGLCHLATRRRVQVRSEHRVRATRPQVRTTLPRLRRIRRHLQATALRVQATLRRLHPIHLRHRRILRRHPATVRRVLAIRRRHHRILRLRLLIHRLRLRTVRQVRAMEEADTVLRVQGILRRRRRTLRQVPRTVRRHRNTVRAVHSTLLRRRSTHRVLHVRMRRRRIRRRRRNTARRPLYTPQAAHSTLPVPRSTPLRETRPLLCTLPLRRNTAPVRRSTVPARRITPHRHRTLLTMIRRTSARAPESPEGPVPKLCLSVVVQSRSMYCSLS</sequence>
<dbReference type="AlphaFoldDB" id="A0A183FF64"/>
<reference evidence="1 2" key="1">
    <citation type="submission" date="2018-11" db="EMBL/GenBank/DDBJ databases">
        <authorList>
            <consortium name="Pathogen Informatics"/>
        </authorList>
    </citation>
    <scope>NUCLEOTIDE SEQUENCE [LARGE SCALE GENOMIC DNA]</scope>
</reference>
<keyword evidence="2" id="KW-1185">Reference proteome</keyword>
<gene>
    <name evidence="1" type="ORF">HPBE_LOCUS5118</name>
</gene>
<reference evidence="3" key="2">
    <citation type="submission" date="2019-09" db="UniProtKB">
        <authorList>
            <consortium name="WormBaseParasite"/>
        </authorList>
    </citation>
    <scope>IDENTIFICATION</scope>
</reference>
<proteinExistence type="predicted"/>
<evidence type="ECO:0000313" key="3">
    <source>
        <dbReference type="WBParaSite" id="HPBE_0000511701-mRNA-1"/>
    </source>
</evidence>
<evidence type="ECO:0000313" key="2">
    <source>
        <dbReference type="Proteomes" id="UP000050761"/>
    </source>
</evidence>
<protein>
    <submittedName>
        <fullName evidence="3">Basic proline-rich protein</fullName>
    </submittedName>
</protein>
<accession>A0A3P7WR19</accession>
<accession>A0A183FF64</accession>
<dbReference type="Proteomes" id="UP000050761">
    <property type="component" value="Unassembled WGS sequence"/>
</dbReference>
<evidence type="ECO:0000313" key="1">
    <source>
        <dbReference type="EMBL" id="VDO63460.1"/>
    </source>
</evidence>
<name>A0A183FF64_HELPZ</name>
<dbReference type="WBParaSite" id="HPBE_0000511701-mRNA-1">
    <property type="protein sequence ID" value="HPBE_0000511701-mRNA-1"/>
    <property type="gene ID" value="HPBE_0000511701"/>
</dbReference>
<dbReference type="EMBL" id="UZAH01025416">
    <property type="protein sequence ID" value="VDO63460.1"/>
    <property type="molecule type" value="Genomic_DNA"/>
</dbReference>